<feature type="transmembrane region" description="Helical" evidence="1">
    <location>
        <begin position="7"/>
        <end position="27"/>
    </location>
</feature>
<proteinExistence type="predicted"/>
<accession>A0A8J3XEB0</accession>
<evidence type="ECO:0000256" key="1">
    <source>
        <dbReference type="SAM" id="Phobius"/>
    </source>
</evidence>
<name>A0A8J3XEB0_9ACTN</name>
<keyword evidence="1" id="KW-0812">Transmembrane</keyword>
<keyword evidence="3" id="KW-1185">Reference proteome</keyword>
<dbReference type="EMBL" id="BOOP01000013">
    <property type="protein sequence ID" value="GII38287.1"/>
    <property type="molecule type" value="Genomic_DNA"/>
</dbReference>
<keyword evidence="1" id="KW-0472">Membrane</keyword>
<evidence type="ECO:0000313" key="2">
    <source>
        <dbReference type="EMBL" id="GII38287.1"/>
    </source>
</evidence>
<organism evidence="2 3">
    <name type="scientific">Planotetraspora phitsanulokensis</name>
    <dbReference type="NCBI Taxonomy" id="575192"/>
    <lineage>
        <taxon>Bacteria</taxon>
        <taxon>Bacillati</taxon>
        <taxon>Actinomycetota</taxon>
        <taxon>Actinomycetes</taxon>
        <taxon>Streptosporangiales</taxon>
        <taxon>Streptosporangiaceae</taxon>
        <taxon>Planotetraspora</taxon>
    </lineage>
</organism>
<reference evidence="2 3" key="1">
    <citation type="submission" date="2021-01" db="EMBL/GenBank/DDBJ databases">
        <title>Whole genome shotgun sequence of Planotetraspora phitsanulokensis NBRC 104273.</title>
        <authorList>
            <person name="Komaki H."/>
            <person name="Tamura T."/>
        </authorList>
    </citation>
    <scope>NUCLEOTIDE SEQUENCE [LARGE SCALE GENOMIC DNA]</scope>
    <source>
        <strain evidence="2 3">NBRC 104273</strain>
    </source>
</reference>
<gene>
    <name evidence="2" type="ORF">Pph01_32900</name>
</gene>
<comment type="caution">
    <text evidence="2">The sequence shown here is derived from an EMBL/GenBank/DDBJ whole genome shotgun (WGS) entry which is preliminary data.</text>
</comment>
<dbReference type="RefSeq" id="WP_204073929.1">
    <property type="nucleotide sequence ID" value="NZ_BAABHI010000009.1"/>
</dbReference>
<sequence length="152" mass="16608">MTRRQEMIRAAVIAVLCLGAPIVPIGVLLLDGFWFYFVTIAYVASLVAFSFWESRLNKSQADPRGATGGGQPPRSLRVRIARGLALIMFGWMAAGTAFSPEFAHLSWSYWPTITGIISAVLLVNLFVDLLLQVLGKDRGPAQRVEDGDQVGL</sequence>
<feature type="transmembrane region" description="Helical" evidence="1">
    <location>
        <begin position="84"/>
        <end position="103"/>
    </location>
</feature>
<evidence type="ECO:0000313" key="3">
    <source>
        <dbReference type="Proteomes" id="UP000622547"/>
    </source>
</evidence>
<keyword evidence="1" id="KW-1133">Transmembrane helix</keyword>
<feature type="transmembrane region" description="Helical" evidence="1">
    <location>
        <begin position="109"/>
        <end position="131"/>
    </location>
</feature>
<feature type="transmembrane region" description="Helical" evidence="1">
    <location>
        <begin position="33"/>
        <end position="52"/>
    </location>
</feature>
<protein>
    <submittedName>
        <fullName evidence="2">Uncharacterized protein</fullName>
    </submittedName>
</protein>
<dbReference type="Proteomes" id="UP000622547">
    <property type="component" value="Unassembled WGS sequence"/>
</dbReference>
<dbReference type="AlphaFoldDB" id="A0A8J3XEB0"/>